<evidence type="ECO:0000256" key="2">
    <source>
        <dbReference type="ARBA" id="ARBA00009540"/>
    </source>
</evidence>
<sequence length="539" mass="60359">MGVSSSTANHSQTPEQLDVQFLGERCPFGDAELWHLYRCYQAWQRQPSKTTFLQDWAGECWTRRSKVRNTEAKEDDSSQQQMTLEEYVKKIAQLEREVLPVDFGNRLYQAVFTASQNAYGTQPPESSTSRADLEAFFEGLSNASRRGSRAALQVMFRSCQADHNETTIQATEFIRLGYRLALASEYLQGNHASIPIVEYTQQHDATLLALAQSIVEQGKKRLTYVQPDSTKNDEDDFSVTFEDILEWSEAVAPIFASILPTLFHTILFPGMSHSSTGRTTYEFPWVTDDSKPSSFFQHPTSSLLFTFGCLSPALGGSYYCLYTSTQDGLSFNRLQNALLGYSGPTLLLARTTGKKGSILGAFTASPWKESKDFYGNTDCFLFQVAPRTSIFRPSGSDRNFMYCNSYARSKGYDQQAHGIGFGGTTTEPRLFFPESFEQCIAGSRDMTFAHGQLLPDGQRFFELDSLEVWGVGGSEVVAAALGAQHQAREIKAENLRKARTVDRAQFLDDFQSGVIESKAFAHRNQVDHGRAGTYDEDKK</sequence>
<evidence type="ECO:0000256" key="4">
    <source>
        <dbReference type="ARBA" id="ARBA00040604"/>
    </source>
</evidence>
<dbReference type="EMBL" id="BDSP01000118">
    <property type="protein sequence ID" value="GAX17616.1"/>
    <property type="molecule type" value="Genomic_DNA"/>
</dbReference>
<dbReference type="OrthoDB" id="289228at2759"/>
<organism evidence="6 7">
    <name type="scientific">Fistulifera solaris</name>
    <name type="common">Oleaginous diatom</name>
    <dbReference type="NCBI Taxonomy" id="1519565"/>
    <lineage>
        <taxon>Eukaryota</taxon>
        <taxon>Sar</taxon>
        <taxon>Stramenopiles</taxon>
        <taxon>Ochrophyta</taxon>
        <taxon>Bacillariophyta</taxon>
        <taxon>Bacillariophyceae</taxon>
        <taxon>Bacillariophycidae</taxon>
        <taxon>Naviculales</taxon>
        <taxon>Naviculaceae</taxon>
        <taxon>Fistulifera</taxon>
    </lineage>
</organism>
<dbReference type="InParanoid" id="A0A1Z5JUS5"/>
<evidence type="ECO:0000259" key="5">
    <source>
        <dbReference type="PROSITE" id="PS51886"/>
    </source>
</evidence>
<dbReference type="Pfam" id="PF07534">
    <property type="entry name" value="TLD"/>
    <property type="match status" value="1"/>
</dbReference>
<evidence type="ECO:0000313" key="6">
    <source>
        <dbReference type="EMBL" id="GAX17616.1"/>
    </source>
</evidence>
<dbReference type="PANTHER" id="PTHR23354">
    <property type="entry name" value="NUCLEOLAR PROTEIN 7/ESTROGEN RECEPTOR COACTIVATOR-RELATED"/>
    <property type="match status" value="1"/>
</dbReference>
<keyword evidence="3" id="KW-0496">Mitochondrion</keyword>
<proteinExistence type="inferred from homology"/>
<comment type="subcellular location">
    <subcellularLocation>
        <location evidence="1">Mitochondrion</location>
    </subcellularLocation>
</comment>
<comment type="caution">
    <text evidence="6">The sequence shown here is derived from an EMBL/GenBank/DDBJ whole genome shotgun (WGS) entry which is preliminary data.</text>
</comment>
<dbReference type="InterPro" id="IPR006571">
    <property type="entry name" value="TLDc_dom"/>
</dbReference>
<dbReference type="AlphaFoldDB" id="A0A1Z5JUS5"/>
<comment type="similarity">
    <text evidence="2">Belongs to the OXR1 family.</text>
</comment>
<name>A0A1Z5JUS5_FISSO</name>
<accession>A0A1Z5JUS5</accession>
<evidence type="ECO:0000313" key="7">
    <source>
        <dbReference type="Proteomes" id="UP000198406"/>
    </source>
</evidence>
<dbReference type="SMART" id="SM00584">
    <property type="entry name" value="TLDc"/>
    <property type="match status" value="1"/>
</dbReference>
<reference evidence="6 7" key="1">
    <citation type="journal article" date="2015" name="Plant Cell">
        <title>Oil accumulation by the oleaginous diatom Fistulifera solaris as revealed by the genome and transcriptome.</title>
        <authorList>
            <person name="Tanaka T."/>
            <person name="Maeda Y."/>
            <person name="Veluchamy A."/>
            <person name="Tanaka M."/>
            <person name="Abida H."/>
            <person name="Marechal E."/>
            <person name="Bowler C."/>
            <person name="Muto M."/>
            <person name="Sunaga Y."/>
            <person name="Tanaka M."/>
            <person name="Yoshino T."/>
            <person name="Taniguchi T."/>
            <person name="Fukuda Y."/>
            <person name="Nemoto M."/>
            <person name="Matsumoto M."/>
            <person name="Wong P.S."/>
            <person name="Aburatani S."/>
            <person name="Fujibuchi W."/>
        </authorList>
    </citation>
    <scope>NUCLEOTIDE SEQUENCE [LARGE SCALE GENOMIC DNA]</scope>
    <source>
        <strain evidence="6 7">JPCC DA0580</strain>
    </source>
</reference>
<feature type="domain" description="TLDc" evidence="5">
    <location>
        <begin position="294"/>
        <end position="472"/>
    </location>
</feature>
<evidence type="ECO:0000256" key="3">
    <source>
        <dbReference type="ARBA" id="ARBA00023128"/>
    </source>
</evidence>
<protein>
    <recommendedName>
        <fullName evidence="4">Oxidation resistance protein 1</fullName>
    </recommendedName>
</protein>
<evidence type="ECO:0000256" key="1">
    <source>
        <dbReference type="ARBA" id="ARBA00004173"/>
    </source>
</evidence>
<dbReference type="PANTHER" id="PTHR23354:SF62">
    <property type="entry name" value="MUSTARD, ISOFORM V"/>
    <property type="match status" value="1"/>
</dbReference>
<keyword evidence="7" id="KW-1185">Reference proteome</keyword>
<dbReference type="PROSITE" id="PS51886">
    <property type="entry name" value="TLDC"/>
    <property type="match status" value="1"/>
</dbReference>
<dbReference type="GO" id="GO:0005739">
    <property type="term" value="C:mitochondrion"/>
    <property type="evidence" value="ECO:0007669"/>
    <property type="project" value="UniProtKB-SubCell"/>
</dbReference>
<dbReference type="Proteomes" id="UP000198406">
    <property type="component" value="Unassembled WGS sequence"/>
</dbReference>
<gene>
    <name evidence="6" type="ORF">FisN_18Lh273</name>
</gene>